<accession>A0ABY4MXM0</accession>
<keyword evidence="1" id="KW-0472">Membrane</keyword>
<gene>
    <name evidence="2" type="ORF">M3M28_01560</name>
</gene>
<organism evidence="2">
    <name type="scientific">Gulosibacter sediminis</name>
    <dbReference type="NCBI Taxonomy" id="1729695"/>
    <lineage>
        <taxon>Bacteria</taxon>
        <taxon>Bacillati</taxon>
        <taxon>Actinomycetota</taxon>
        <taxon>Actinomycetes</taxon>
        <taxon>Micrococcales</taxon>
        <taxon>Microbacteriaceae</taxon>
        <taxon>Gulosibacter</taxon>
    </lineage>
</organism>
<dbReference type="EMBL" id="CP097160">
    <property type="protein sequence ID" value="UQN15183.1"/>
    <property type="molecule type" value="Genomic_DNA"/>
</dbReference>
<evidence type="ECO:0000256" key="1">
    <source>
        <dbReference type="SAM" id="Phobius"/>
    </source>
</evidence>
<reference evidence="2" key="1">
    <citation type="submission" date="2022-05" db="EMBL/GenBank/DDBJ databases">
        <title>Complete genome sequence of toluene-degrading Gulosibacter sediminis strain ACHW.36C.</title>
        <authorList>
            <person name="Wai A.C."/>
            <person name="Lai G.K."/>
            <person name="Griffin S.D."/>
            <person name="Leung F.C."/>
        </authorList>
    </citation>
    <scope>NUCLEOTIDE SEQUENCE [LARGE SCALE GENOMIC DNA]</scope>
    <source>
        <strain evidence="2">ACHW.36C</strain>
    </source>
</reference>
<evidence type="ECO:0008006" key="3">
    <source>
        <dbReference type="Google" id="ProtNLM"/>
    </source>
</evidence>
<sequence>MSELMPWLMVAASGLCLAAALLHRRAAPICGAAVMAAAMIDASMTGLVHPIAWAGVLMLAGVGMAAWHARSARRAAVGARGVTAGARSVPAGARGVSDALATPRARLLDRAVPALCAASYPVMALQLLQHGGGHPAHGTHTATVAAGGGDQLASMSVAVAHAGHSHDGSTLFVAVTVVALVFAAVFAVAAGAALLRRRLPHALESLGMAAMLVVMTMH</sequence>
<protein>
    <recommendedName>
        <fullName evidence="3">DUF5134 domain-containing protein</fullName>
    </recommendedName>
</protein>
<evidence type="ECO:0000313" key="2">
    <source>
        <dbReference type="EMBL" id="UQN15183.1"/>
    </source>
</evidence>
<feature type="transmembrane region" description="Helical" evidence="1">
    <location>
        <begin position="50"/>
        <end position="67"/>
    </location>
</feature>
<keyword evidence="1" id="KW-1133">Transmembrane helix</keyword>
<name>A0ABY4MXM0_9MICO</name>
<proteinExistence type="predicted"/>
<keyword evidence="1" id="KW-0812">Transmembrane</keyword>
<feature type="transmembrane region" description="Helical" evidence="1">
    <location>
        <begin position="171"/>
        <end position="193"/>
    </location>
</feature>